<evidence type="ECO:0000259" key="1">
    <source>
        <dbReference type="Pfam" id="PF19434"/>
    </source>
</evidence>
<evidence type="ECO:0000313" key="3">
    <source>
        <dbReference type="Proteomes" id="UP000230423"/>
    </source>
</evidence>
<feature type="domain" description="Dynamin-like GTPase OPA1 C-terminal" evidence="1">
    <location>
        <begin position="3"/>
        <end position="54"/>
    </location>
</feature>
<protein>
    <recommendedName>
        <fullName evidence="1">Dynamin-like GTPase OPA1 C-terminal domain-containing protein</fullName>
    </recommendedName>
</protein>
<dbReference type="OrthoDB" id="415706at2759"/>
<organism evidence="2 3">
    <name type="scientific">Teladorsagia circumcincta</name>
    <name type="common">Brown stomach worm</name>
    <name type="synonym">Ostertagia circumcincta</name>
    <dbReference type="NCBI Taxonomy" id="45464"/>
    <lineage>
        <taxon>Eukaryota</taxon>
        <taxon>Metazoa</taxon>
        <taxon>Ecdysozoa</taxon>
        <taxon>Nematoda</taxon>
        <taxon>Chromadorea</taxon>
        <taxon>Rhabditida</taxon>
        <taxon>Rhabditina</taxon>
        <taxon>Rhabditomorpha</taxon>
        <taxon>Strongyloidea</taxon>
        <taxon>Trichostrongylidae</taxon>
        <taxon>Teladorsagia</taxon>
    </lineage>
</organism>
<keyword evidence="3" id="KW-1185">Reference proteome</keyword>
<dbReference type="EMBL" id="KZ408140">
    <property type="protein sequence ID" value="PIO53702.1"/>
    <property type="molecule type" value="Genomic_DNA"/>
</dbReference>
<name>A0A2G9T816_TELCI</name>
<dbReference type="Proteomes" id="UP000230423">
    <property type="component" value="Unassembled WGS sequence"/>
</dbReference>
<proteinExistence type="predicted"/>
<dbReference type="InterPro" id="IPR045817">
    <property type="entry name" value="OPA1_C"/>
</dbReference>
<sequence>AASSRLAVVNQQLKDARGPGFINRWVFWHTPSADNHFASAVQDELTPMLASETNSRDCLSLYQHYRQGFNEGDIDCQAVVLFH</sequence>
<accession>A0A2G9T816</accession>
<dbReference type="AlphaFoldDB" id="A0A2G9T816"/>
<feature type="non-terminal residue" evidence="2">
    <location>
        <position position="83"/>
    </location>
</feature>
<feature type="non-terminal residue" evidence="2">
    <location>
        <position position="1"/>
    </location>
</feature>
<gene>
    <name evidence="2" type="ORF">TELCIR_24953</name>
</gene>
<evidence type="ECO:0000313" key="2">
    <source>
        <dbReference type="EMBL" id="PIO53702.1"/>
    </source>
</evidence>
<reference evidence="2 3" key="1">
    <citation type="submission" date="2015-09" db="EMBL/GenBank/DDBJ databases">
        <title>Draft genome of the parasitic nematode Teladorsagia circumcincta isolate WARC Sus (inbred).</title>
        <authorList>
            <person name="Mitreva M."/>
        </authorList>
    </citation>
    <scope>NUCLEOTIDE SEQUENCE [LARGE SCALE GENOMIC DNA]</scope>
    <source>
        <strain evidence="2 3">S</strain>
    </source>
</reference>
<dbReference type="Pfam" id="PF19434">
    <property type="entry name" value="OPA1_C"/>
    <property type="match status" value="1"/>
</dbReference>